<dbReference type="OrthoDB" id="357217at2"/>
<dbReference type="InterPro" id="IPR012336">
    <property type="entry name" value="Thioredoxin-like_fold"/>
</dbReference>
<reference evidence="3 4" key="1">
    <citation type="submission" date="2019-02" db="EMBL/GenBank/DDBJ databases">
        <title>Complete Genome Sequence and Methylome Analysis of free living Spirochaetas.</title>
        <authorList>
            <person name="Fomenkov A."/>
            <person name="Dubinina G."/>
            <person name="Leshcheva N."/>
            <person name="Mikheeva N."/>
            <person name="Grabovich M."/>
            <person name="Vincze T."/>
            <person name="Roberts R.J."/>
        </authorList>
    </citation>
    <scope>NUCLEOTIDE SEQUENCE [LARGE SCALE GENOMIC DNA]</scope>
    <source>
        <strain evidence="3 4">K2</strain>
    </source>
</reference>
<dbReference type="RefSeq" id="WP_149487368.1">
    <property type="nucleotide sequence ID" value="NZ_CP036150.1"/>
</dbReference>
<feature type="domain" description="Thioredoxin-like fold" evidence="2">
    <location>
        <begin position="39"/>
        <end position="132"/>
    </location>
</feature>
<dbReference type="EMBL" id="CP036150">
    <property type="protein sequence ID" value="QEN09293.1"/>
    <property type="molecule type" value="Genomic_DNA"/>
</dbReference>
<accession>A0A5C1QMK4</accession>
<dbReference type="Gene3D" id="3.40.30.10">
    <property type="entry name" value="Glutaredoxin"/>
    <property type="match status" value="1"/>
</dbReference>
<dbReference type="SUPFAM" id="SSF52833">
    <property type="entry name" value="Thioredoxin-like"/>
    <property type="match status" value="1"/>
</dbReference>
<dbReference type="AlphaFoldDB" id="A0A5C1QMK4"/>
<dbReference type="Proteomes" id="UP000324209">
    <property type="component" value="Chromosome"/>
</dbReference>
<name>A0A5C1QMK4_9SPIO</name>
<dbReference type="KEGG" id="ock:EXM22_15390"/>
<protein>
    <submittedName>
        <fullName evidence="3">Thioredoxin family protein</fullName>
    </submittedName>
</protein>
<keyword evidence="4" id="KW-1185">Reference proteome</keyword>
<evidence type="ECO:0000256" key="1">
    <source>
        <dbReference type="SAM" id="SignalP"/>
    </source>
</evidence>
<evidence type="ECO:0000259" key="2">
    <source>
        <dbReference type="Pfam" id="PF13098"/>
    </source>
</evidence>
<sequence>MKTFSITLFLFFSSLFFLSADAYPPQGWTSDVLGAMTEAEETGKDLLLNFTGSDWCTWCHKLWGEVFGTKEFQEYAEENLILVYLDFPNGIELSDDVKKQNEIMASVFGVQGFPTIWLMDSSQLPLMKTGYQAGGSTSYIRHLKEDRPDLDEATKVEYRDMVRQAIKDNIGSW</sequence>
<dbReference type="InterPro" id="IPR036249">
    <property type="entry name" value="Thioredoxin-like_sf"/>
</dbReference>
<dbReference type="Pfam" id="PF13098">
    <property type="entry name" value="Thioredoxin_2"/>
    <property type="match status" value="1"/>
</dbReference>
<evidence type="ECO:0000313" key="4">
    <source>
        <dbReference type="Proteomes" id="UP000324209"/>
    </source>
</evidence>
<evidence type="ECO:0000313" key="3">
    <source>
        <dbReference type="EMBL" id="QEN09293.1"/>
    </source>
</evidence>
<feature type="chain" id="PRO_5022879585" evidence="1">
    <location>
        <begin position="23"/>
        <end position="173"/>
    </location>
</feature>
<proteinExistence type="predicted"/>
<keyword evidence="1" id="KW-0732">Signal</keyword>
<feature type="signal peptide" evidence="1">
    <location>
        <begin position="1"/>
        <end position="22"/>
    </location>
</feature>
<organism evidence="3 4">
    <name type="scientific">Oceanispirochaeta crateris</name>
    <dbReference type="NCBI Taxonomy" id="2518645"/>
    <lineage>
        <taxon>Bacteria</taxon>
        <taxon>Pseudomonadati</taxon>
        <taxon>Spirochaetota</taxon>
        <taxon>Spirochaetia</taxon>
        <taxon>Spirochaetales</taxon>
        <taxon>Spirochaetaceae</taxon>
        <taxon>Oceanispirochaeta</taxon>
    </lineage>
</organism>
<gene>
    <name evidence="3" type="ORF">EXM22_15390</name>
</gene>